<evidence type="ECO:0008006" key="4">
    <source>
        <dbReference type="Google" id="ProtNLM"/>
    </source>
</evidence>
<dbReference type="EMBL" id="JAUSVS010000004">
    <property type="protein sequence ID" value="MDQ0464824.1"/>
    <property type="molecule type" value="Genomic_DNA"/>
</dbReference>
<reference evidence="2 3" key="1">
    <citation type="submission" date="2023-07" db="EMBL/GenBank/DDBJ databases">
        <title>Genomic Encyclopedia of Type Strains, Phase IV (KMG-IV): sequencing the most valuable type-strain genomes for metagenomic binning, comparative biology and taxonomic classification.</title>
        <authorList>
            <person name="Goeker M."/>
        </authorList>
    </citation>
    <scope>NUCLEOTIDE SEQUENCE [LARGE SCALE GENOMIC DNA]</scope>
    <source>
        <strain evidence="2 3">DSM 18695</strain>
    </source>
</reference>
<dbReference type="RefSeq" id="WP_307349765.1">
    <property type="nucleotide sequence ID" value="NZ_JAUSVS010000004.1"/>
</dbReference>
<dbReference type="InterPro" id="IPR021362">
    <property type="entry name" value="DUF2834"/>
</dbReference>
<accession>A0ABU0IS65</accession>
<protein>
    <recommendedName>
        <fullName evidence="4">DUF2834 domain-containing protein</fullName>
    </recommendedName>
</protein>
<organism evidence="2 3">
    <name type="scientific">Caulobacter ginsengisoli</name>
    <dbReference type="NCBI Taxonomy" id="400775"/>
    <lineage>
        <taxon>Bacteria</taxon>
        <taxon>Pseudomonadati</taxon>
        <taxon>Pseudomonadota</taxon>
        <taxon>Alphaproteobacteria</taxon>
        <taxon>Caulobacterales</taxon>
        <taxon>Caulobacteraceae</taxon>
        <taxon>Caulobacter</taxon>
    </lineage>
</organism>
<name>A0ABU0IS65_9CAUL</name>
<feature type="transmembrane region" description="Helical" evidence="1">
    <location>
        <begin position="51"/>
        <end position="72"/>
    </location>
</feature>
<evidence type="ECO:0000313" key="3">
    <source>
        <dbReference type="Proteomes" id="UP001228905"/>
    </source>
</evidence>
<keyword evidence="1" id="KW-0472">Membrane</keyword>
<sequence>MTATQRGLCLAYGLIAALALIATWSQNLAYFGGGPLDAFVRFLIETKANPASRSITVDIGFFLLAAAVWMVVEARKLKIRFVWLYVIFGYLVAISVTFPLFLIAREMRLAVQDGAPPPARLTASDLIGLGLVAASAAALSWFLLLS</sequence>
<dbReference type="Proteomes" id="UP001228905">
    <property type="component" value="Unassembled WGS sequence"/>
</dbReference>
<dbReference type="Pfam" id="PF11196">
    <property type="entry name" value="DUF2834"/>
    <property type="match status" value="1"/>
</dbReference>
<feature type="transmembrane region" description="Helical" evidence="1">
    <location>
        <begin position="84"/>
        <end position="104"/>
    </location>
</feature>
<keyword evidence="1" id="KW-0812">Transmembrane</keyword>
<proteinExistence type="predicted"/>
<keyword evidence="3" id="KW-1185">Reference proteome</keyword>
<keyword evidence="1" id="KW-1133">Transmembrane helix</keyword>
<evidence type="ECO:0000313" key="2">
    <source>
        <dbReference type="EMBL" id="MDQ0464824.1"/>
    </source>
</evidence>
<feature type="transmembrane region" description="Helical" evidence="1">
    <location>
        <begin position="126"/>
        <end position="145"/>
    </location>
</feature>
<feature type="transmembrane region" description="Helical" evidence="1">
    <location>
        <begin position="7"/>
        <end position="31"/>
    </location>
</feature>
<gene>
    <name evidence="2" type="ORF">QO010_002608</name>
</gene>
<evidence type="ECO:0000256" key="1">
    <source>
        <dbReference type="SAM" id="Phobius"/>
    </source>
</evidence>
<comment type="caution">
    <text evidence="2">The sequence shown here is derived from an EMBL/GenBank/DDBJ whole genome shotgun (WGS) entry which is preliminary data.</text>
</comment>